<evidence type="ECO:0000259" key="5">
    <source>
        <dbReference type="Pfam" id="PF20843"/>
    </source>
</evidence>
<evidence type="ECO:0000259" key="3">
    <source>
        <dbReference type="Pfam" id="PF12768"/>
    </source>
</evidence>
<evidence type="ECO:0000259" key="4">
    <source>
        <dbReference type="Pfam" id="PF20842"/>
    </source>
</evidence>
<proteinExistence type="predicted"/>
<dbReference type="Pfam" id="PF20842">
    <property type="entry name" value="Rax2_2"/>
    <property type="match status" value="1"/>
</dbReference>
<feature type="domain" description="Rax2-like third" evidence="5">
    <location>
        <begin position="377"/>
        <end position="535"/>
    </location>
</feature>
<dbReference type="InterPro" id="IPR048265">
    <property type="entry name" value="Rax2-like_third"/>
</dbReference>
<dbReference type="EMBL" id="CAIJEN010000016">
    <property type="protein sequence ID" value="CAD0096164.1"/>
    <property type="molecule type" value="Genomic_DNA"/>
</dbReference>
<protein>
    <recommendedName>
        <fullName evidence="8">Cellular morphogenesis protein</fullName>
    </recommendedName>
</protein>
<dbReference type="Gene3D" id="2.120.10.80">
    <property type="entry name" value="Kelch-type beta propeller"/>
    <property type="match status" value="1"/>
</dbReference>
<evidence type="ECO:0000313" key="7">
    <source>
        <dbReference type="Proteomes" id="UP000716446"/>
    </source>
</evidence>
<evidence type="ECO:0000256" key="1">
    <source>
        <dbReference type="SAM" id="Phobius"/>
    </source>
</evidence>
<feature type="domain" description="Rax2-like second" evidence="4">
    <location>
        <begin position="221"/>
        <end position="366"/>
    </location>
</feature>
<keyword evidence="1" id="KW-1133">Transmembrane helix</keyword>
<dbReference type="InterPro" id="IPR015915">
    <property type="entry name" value="Kelch-typ_b-propeller"/>
</dbReference>
<dbReference type="SUPFAM" id="SSF50965">
    <property type="entry name" value="Galactose oxidase, central domain"/>
    <property type="match status" value="1"/>
</dbReference>
<dbReference type="Pfam" id="PF12768">
    <property type="entry name" value="Rax2"/>
    <property type="match status" value="1"/>
</dbReference>
<gene>
    <name evidence="6" type="ORF">AWRI4619_LOCUS9239</name>
</gene>
<dbReference type="PANTHER" id="PTHR31778">
    <property type="entry name" value="BUD SITE SELECTION PROTEIN RAX2"/>
    <property type="match status" value="1"/>
</dbReference>
<dbReference type="PANTHER" id="PTHR31778:SF2">
    <property type="entry name" value="BUD SITE SELECTION PROTEIN RAX2"/>
    <property type="match status" value="1"/>
</dbReference>
<feature type="transmembrane region" description="Helical" evidence="1">
    <location>
        <begin position="1090"/>
        <end position="1111"/>
    </location>
</feature>
<accession>A0A9N8JY82</accession>
<evidence type="ECO:0000256" key="2">
    <source>
        <dbReference type="SAM" id="SignalP"/>
    </source>
</evidence>
<keyword evidence="1" id="KW-0812">Transmembrane</keyword>
<evidence type="ECO:0008006" key="8">
    <source>
        <dbReference type="Google" id="ProtNLM"/>
    </source>
</evidence>
<dbReference type="InterPro" id="IPR011043">
    <property type="entry name" value="Gal_Oxase/kelch_b-propeller"/>
</dbReference>
<keyword evidence="2" id="KW-0732">Signal</keyword>
<dbReference type="Pfam" id="PF20843">
    <property type="entry name" value="Rax2_3"/>
    <property type="match status" value="1"/>
</dbReference>
<dbReference type="AlphaFoldDB" id="A0A9N8JY82"/>
<dbReference type="Proteomes" id="UP000716446">
    <property type="component" value="Unassembled WGS sequence"/>
</dbReference>
<sequence length="1156" mass="120850">MRPSACSSRPLAFGSTLAILLSSASARNFTQSPSPNIDLSGLGRVALAGDFDSISLYTYEGQNQNANFGNGSQYLFSEYPDGSFQSLALADAYITTMCPFVSHGALQGVVVGGNFTSLGGVPAQGIALWNPNTTKITPLDGLSGSVSAVYCDDESSTVYVGGTFTGGNSSNAIAWTTGWTNLPFAGFNGPVTSIVKSSNGSIIFGGSFEGLGNTTTPTNRDVQVINLSAGNITSGASTSTSGFSDPRNIICQTGDDSAGNAWLLEDNTPGFWKGSFGFGFNPTKLRLYNTNQDGRGTKTWRFTAFPINGIMNFTYTDESGSLASCTADCPLPQGNTSYQDFHFVNSVGMNDFRIDISAWYGAGGGLSGIELFQDDIYAFAISDFNEPRCDSVSTTGANSTATGPWVQTPSGLSTSDYLTASLNSSVTANAAQVVFMPDIKQSGNYSVTLYTPGCLQDDTCSSRGIVNITASMTAEESAVATTLYQTNYYDKYDQIYYGYVDAASDSFRPEVTLTPVAGQNAPLTVVAQRVRFELVTSTGGLNGLYEYDPNVATVNTDFSASKVDSAALSLEMGAKINALAVYKDVTYVAGNFSNGDIHNIFSIGSGNATSLPGGGLNSVVRTMYQNESTIYVGGNFTNTVTAQTSGLNGIAAFSVDDNSWKALGAGVNGPVWAIVPLQLNITGKDQETVLAVSGAFTSVNAVGSNATYSAKGFAAWVPSRGNWLHNLANATVALSGGLLAQTEVADYGQLLAGSLVASQIGMGDAVALSGSGRPNLSPLGISISASQQSSNMRKRAAASQNVTGHFTANSSAGTTIDNLLIIDNTDGQNVIGLPNTIDADSTVLALEVRDTSLFAGGSITGTANGDNINGLLVWDLSKNALATSQPAALAGNSATVNTVAAQPGSSNVYVGGNFENAGSMSCPSFCMYDTSSGQWMPPASGLSGTINAMTWRSNNQLIVGGDFTIGGNHTRLALYDSKKQTFTDLGASANLPGAVTSMTPANPNYDAWWVAGLQIISLTQKHQLSDLVPSNEVLLLTGSIELPNDGNASAVLFNGTTFQPFVLTTSANGGQGTLSGMFVQNPSNFLSSKFLIGLAIACALTFLLVVIGILVERHRRRRQGYVPMPQLRPDQHANLNRIPPESLFGTLEKRDTAPRV</sequence>
<keyword evidence="1" id="KW-0472">Membrane</keyword>
<dbReference type="GO" id="GO:1902929">
    <property type="term" value="C:plasma membrane of growing cell tip"/>
    <property type="evidence" value="ECO:0007669"/>
    <property type="project" value="TreeGrafter"/>
</dbReference>
<feature type="signal peptide" evidence="2">
    <location>
        <begin position="1"/>
        <end position="26"/>
    </location>
</feature>
<feature type="domain" description="Rax2-like C-terminal" evidence="3">
    <location>
        <begin position="871"/>
        <end position="1012"/>
    </location>
</feature>
<name>A0A9N8JY82_9PEZI</name>
<dbReference type="InterPro" id="IPR048266">
    <property type="entry name" value="Rax2-like_second"/>
</dbReference>
<feature type="chain" id="PRO_5040381747" description="Cellular morphogenesis protein" evidence="2">
    <location>
        <begin position="27"/>
        <end position="1156"/>
    </location>
</feature>
<reference evidence="6" key="1">
    <citation type="submission" date="2020-06" db="EMBL/GenBank/DDBJ databases">
        <authorList>
            <person name="Onetto C."/>
        </authorList>
    </citation>
    <scope>NUCLEOTIDE SEQUENCE</scope>
</reference>
<dbReference type="InterPro" id="IPR024982">
    <property type="entry name" value="Rax2-like_C"/>
</dbReference>
<comment type="caution">
    <text evidence="6">The sequence shown here is derived from an EMBL/GenBank/DDBJ whole genome shotgun (WGS) entry which is preliminary data.</text>
</comment>
<evidence type="ECO:0000313" key="6">
    <source>
        <dbReference type="EMBL" id="CAD0096164.1"/>
    </source>
</evidence>
<organism evidence="6 7">
    <name type="scientific">Aureobasidium vineae</name>
    <dbReference type="NCBI Taxonomy" id="2773715"/>
    <lineage>
        <taxon>Eukaryota</taxon>
        <taxon>Fungi</taxon>
        <taxon>Dikarya</taxon>
        <taxon>Ascomycota</taxon>
        <taxon>Pezizomycotina</taxon>
        <taxon>Dothideomycetes</taxon>
        <taxon>Dothideomycetidae</taxon>
        <taxon>Dothideales</taxon>
        <taxon>Saccotheciaceae</taxon>
        <taxon>Aureobasidium</taxon>
    </lineage>
</organism>
<keyword evidence="7" id="KW-1185">Reference proteome</keyword>